<evidence type="ECO:0000313" key="8">
    <source>
        <dbReference type="Proteomes" id="UP000032232"/>
    </source>
</evidence>
<evidence type="ECO:0000256" key="2">
    <source>
        <dbReference type="ARBA" id="ARBA00008806"/>
    </source>
</evidence>
<dbReference type="AlphaFoldDB" id="A0A0D1EFS0"/>
<sequence>MNPPDIEAAPQWQSGSSNIVVGRGSAGQLIGLRDDRHCVTVAGSRAGKGLSVILPNLATYAGSVCVLDPKGENAALTAERRGQGRGVPAGGMGQDVFVIDPFGWSNVADDYRSGFNPMAGLLPSDAMFVDECYAIADALVMADAKTANDHWNSNARLVLRGVIAWAATGPEPARNLVEVRRLLHLHPDDFGLLLDEMRAAPDRASGVPAEMAAALLGMGEDEQGSVLSTVRQNILFLSSPPMAACLSGTGRQPDLMAWKHGEQSVFLCLPAGLMGQHARFFRLFINRLMAAVEADADKPSIPALLLLDEMHVLGHMAQLETAAGLMAGYGLKIWSIWQDFTQAKAIYGDRWQTFLGNASLFQSFGLNDMMTLEYVSNRLGPTTVLTTSTNEISLGQAAQGFDGKGKAMTSAPLLTPDEVAIYFSRQSQAQCIIYPGLPPIWMHRALWLDDDFKPYRMTPENDR</sequence>
<protein>
    <submittedName>
        <fullName evidence="7">TraG_2 protein</fullName>
    </submittedName>
</protein>
<dbReference type="Pfam" id="PF02534">
    <property type="entry name" value="T4SS-DNA_transf"/>
    <property type="match status" value="1"/>
</dbReference>
<gene>
    <name evidence="7" type="primary">traG_2</name>
    <name evidence="7" type="ORF">jaqu_35590</name>
</gene>
<dbReference type="InterPro" id="IPR003688">
    <property type="entry name" value="TraG/VirD4"/>
</dbReference>
<dbReference type="EMBL" id="JYFE01000066">
    <property type="protein sequence ID" value="KIT14715.1"/>
    <property type="molecule type" value="Genomic_DNA"/>
</dbReference>
<name>A0A0D1EFS0_9RHOB</name>
<reference evidence="7 8" key="1">
    <citation type="submission" date="2015-02" db="EMBL/GenBank/DDBJ databases">
        <title>Genome Sequence of Jannaschia aquimarina DSM28248, a member of the Roseobacter clade.</title>
        <authorList>
            <person name="Voget S."/>
            <person name="Daniel R."/>
        </authorList>
    </citation>
    <scope>NUCLEOTIDE SEQUENCE [LARGE SCALE GENOMIC DNA]</scope>
    <source>
        <strain evidence="7 8">GSW-M26</strain>
    </source>
</reference>
<dbReference type="InterPro" id="IPR051539">
    <property type="entry name" value="T4SS-coupling_protein"/>
</dbReference>
<comment type="caution">
    <text evidence="7">The sequence shown here is derived from an EMBL/GenBank/DDBJ whole genome shotgun (WGS) entry which is preliminary data.</text>
</comment>
<accession>A0A0D1EFS0</accession>
<keyword evidence="6" id="KW-0472">Membrane</keyword>
<dbReference type="InterPro" id="IPR027417">
    <property type="entry name" value="P-loop_NTPase"/>
</dbReference>
<dbReference type="PATRIC" id="fig|935700.4.peg.3667"/>
<dbReference type="STRING" id="935700.jaqu_35590"/>
<organism evidence="7 8">
    <name type="scientific">Jannaschia aquimarina</name>
    <dbReference type="NCBI Taxonomy" id="935700"/>
    <lineage>
        <taxon>Bacteria</taxon>
        <taxon>Pseudomonadati</taxon>
        <taxon>Pseudomonadota</taxon>
        <taxon>Alphaproteobacteria</taxon>
        <taxon>Rhodobacterales</taxon>
        <taxon>Roseobacteraceae</taxon>
        <taxon>Jannaschia</taxon>
    </lineage>
</organism>
<dbReference type="GO" id="GO:0005886">
    <property type="term" value="C:plasma membrane"/>
    <property type="evidence" value="ECO:0007669"/>
    <property type="project" value="UniProtKB-SubCell"/>
</dbReference>
<dbReference type="RefSeq" id="WP_161793897.1">
    <property type="nucleotide sequence ID" value="NZ_FZPF01000026.1"/>
</dbReference>
<keyword evidence="8" id="KW-1185">Reference proteome</keyword>
<evidence type="ECO:0000256" key="5">
    <source>
        <dbReference type="ARBA" id="ARBA00022989"/>
    </source>
</evidence>
<comment type="similarity">
    <text evidence="2">Belongs to the VirD4/TraG family.</text>
</comment>
<dbReference type="SUPFAM" id="SSF52540">
    <property type="entry name" value="P-loop containing nucleoside triphosphate hydrolases"/>
    <property type="match status" value="1"/>
</dbReference>
<keyword evidence="4" id="KW-0812">Transmembrane</keyword>
<dbReference type="PANTHER" id="PTHR37937:SF1">
    <property type="entry name" value="CONJUGATIVE TRANSFER: DNA TRANSPORT"/>
    <property type="match status" value="1"/>
</dbReference>
<proteinExistence type="inferred from homology"/>
<dbReference type="CDD" id="cd01127">
    <property type="entry name" value="TrwB_TraG_TraD_VirD4"/>
    <property type="match status" value="1"/>
</dbReference>
<evidence type="ECO:0000256" key="3">
    <source>
        <dbReference type="ARBA" id="ARBA00022475"/>
    </source>
</evidence>
<evidence type="ECO:0000256" key="4">
    <source>
        <dbReference type="ARBA" id="ARBA00022692"/>
    </source>
</evidence>
<dbReference type="Gene3D" id="3.40.50.300">
    <property type="entry name" value="P-loop containing nucleotide triphosphate hydrolases"/>
    <property type="match status" value="1"/>
</dbReference>
<evidence type="ECO:0000313" key="7">
    <source>
        <dbReference type="EMBL" id="KIT14715.1"/>
    </source>
</evidence>
<dbReference type="Proteomes" id="UP000032232">
    <property type="component" value="Unassembled WGS sequence"/>
</dbReference>
<evidence type="ECO:0000256" key="6">
    <source>
        <dbReference type="ARBA" id="ARBA00023136"/>
    </source>
</evidence>
<dbReference type="PANTHER" id="PTHR37937">
    <property type="entry name" value="CONJUGATIVE TRANSFER: DNA TRANSPORT"/>
    <property type="match status" value="1"/>
</dbReference>
<keyword evidence="3" id="KW-1003">Cell membrane</keyword>
<keyword evidence="5" id="KW-1133">Transmembrane helix</keyword>
<comment type="subcellular location">
    <subcellularLocation>
        <location evidence="1">Cell membrane</location>
        <topology evidence="1">Multi-pass membrane protein</topology>
    </subcellularLocation>
</comment>
<evidence type="ECO:0000256" key="1">
    <source>
        <dbReference type="ARBA" id="ARBA00004651"/>
    </source>
</evidence>